<dbReference type="RefSeq" id="WP_260396328.1">
    <property type="nucleotide sequence ID" value="NZ_JACHLN010000005.1"/>
</dbReference>
<evidence type="ECO:0000313" key="4">
    <source>
        <dbReference type="Proteomes" id="UP000575241"/>
    </source>
</evidence>
<dbReference type="InterPro" id="IPR007730">
    <property type="entry name" value="SPOR-like_dom"/>
</dbReference>
<dbReference type="Pfam" id="PF05036">
    <property type="entry name" value="SPOR"/>
    <property type="match status" value="1"/>
</dbReference>
<name>A0A7W7K624_9SPHN</name>
<dbReference type="Gene3D" id="3.30.70.1070">
    <property type="entry name" value="Sporulation related repeat"/>
    <property type="match status" value="1"/>
</dbReference>
<keyword evidence="1" id="KW-1133">Transmembrane helix</keyword>
<dbReference type="PROSITE" id="PS51724">
    <property type="entry name" value="SPOR"/>
    <property type="match status" value="1"/>
</dbReference>
<feature type="domain" description="SPOR" evidence="2">
    <location>
        <begin position="158"/>
        <end position="239"/>
    </location>
</feature>
<keyword evidence="1" id="KW-0472">Membrane</keyword>
<evidence type="ECO:0000256" key="1">
    <source>
        <dbReference type="SAM" id="Phobius"/>
    </source>
</evidence>
<dbReference type="AlphaFoldDB" id="A0A7W7K624"/>
<dbReference type="Proteomes" id="UP000575241">
    <property type="component" value="Unassembled WGS sequence"/>
</dbReference>
<organism evidence="3 4">
    <name type="scientific">Sphingomonas kyeonggiensis</name>
    <dbReference type="NCBI Taxonomy" id="1268553"/>
    <lineage>
        <taxon>Bacteria</taxon>
        <taxon>Pseudomonadati</taxon>
        <taxon>Pseudomonadota</taxon>
        <taxon>Alphaproteobacteria</taxon>
        <taxon>Sphingomonadales</taxon>
        <taxon>Sphingomonadaceae</taxon>
        <taxon>Sphingomonas</taxon>
    </lineage>
</organism>
<evidence type="ECO:0000313" key="3">
    <source>
        <dbReference type="EMBL" id="MBB4841392.1"/>
    </source>
</evidence>
<comment type="caution">
    <text evidence="3">The sequence shown here is derived from an EMBL/GenBank/DDBJ whole genome shotgun (WGS) entry which is preliminary data.</text>
</comment>
<keyword evidence="4" id="KW-1185">Reference proteome</keyword>
<dbReference type="GO" id="GO:0051301">
    <property type="term" value="P:cell division"/>
    <property type="evidence" value="ECO:0007669"/>
    <property type="project" value="UniProtKB-KW"/>
</dbReference>
<feature type="transmembrane region" description="Helical" evidence="1">
    <location>
        <begin position="33"/>
        <end position="54"/>
    </location>
</feature>
<keyword evidence="3" id="KW-0131">Cell cycle</keyword>
<dbReference type="GO" id="GO:0042834">
    <property type="term" value="F:peptidoglycan binding"/>
    <property type="evidence" value="ECO:0007669"/>
    <property type="project" value="InterPro"/>
</dbReference>
<gene>
    <name evidence="3" type="ORF">HNP52_004494</name>
</gene>
<sequence>MRGGEAGFGEDDRLPWLETVEEDYREGVSFGRILLLVLLLLAVLGAGAFGYYWYQKQKSLVGNGELIAAPAGDYKVKPDEPGGMKVDGEGDTVFATSQGNSGNSSIDVSALPEAPVDGKKVAEKAPTLAGERNAKVAIPSSATAADAQPKRVPVIAPQATGSGALIQLGAFPDEAGANVAWARLSKRFSYLAPLGKSVERGEKDGKALFRLRVNAGSNSQAKELCGKLKVAGESCYVAN</sequence>
<protein>
    <submittedName>
        <fullName evidence="3">Cell division septation protein DedD</fullName>
    </submittedName>
</protein>
<dbReference type="InterPro" id="IPR036680">
    <property type="entry name" value="SPOR-like_sf"/>
</dbReference>
<reference evidence="3 4" key="1">
    <citation type="submission" date="2020-08" db="EMBL/GenBank/DDBJ databases">
        <title>Functional genomics of gut bacteria from endangered species of beetles.</title>
        <authorList>
            <person name="Carlos-Shanley C."/>
        </authorList>
    </citation>
    <scope>NUCLEOTIDE SEQUENCE [LARGE SCALE GENOMIC DNA]</scope>
    <source>
        <strain evidence="3 4">S00224</strain>
    </source>
</reference>
<keyword evidence="3" id="KW-0132">Cell division</keyword>
<dbReference type="EMBL" id="JACHLN010000005">
    <property type="protein sequence ID" value="MBB4841392.1"/>
    <property type="molecule type" value="Genomic_DNA"/>
</dbReference>
<evidence type="ECO:0000259" key="2">
    <source>
        <dbReference type="PROSITE" id="PS51724"/>
    </source>
</evidence>
<proteinExistence type="predicted"/>
<accession>A0A7W7K624</accession>
<keyword evidence="1" id="KW-0812">Transmembrane</keyword>
<dbReference type="SUPFAM" id="SSF110997">
    <property type="entry name" value="Sporulation related repeat"/>
    <property type="match status" value="1"/>
</dbReference>